<evidence type="ECO:0000256" key="1">
    <source>
        <dbReference type="ARBA" id="ARBA00004123"/>
    </source>
</evidence>
<keyword evidence="6" id="KW-1185">Reference proteome</keyword>
<feature type="non-terminal residue" evidence="4">
    <location>
        <position position="1"/>
    </location>
</feature>
<evidence type="ECO:0000256" key="2">
    <source>
        <dbReference type="ARBA" id="ARBA00023242"/>
    </source>
</evidence>
<reference evidence="4" key="2">
    <citation type="submission" date="2016-05" db="EMBL/GenBank/DDBJ databases">
        <title>Comparative analysis highlights variable genome content of wheat rusts and divergence of the mating loci.</title>
        <authorList>
            <person name="Cuomo C.A."/>
            <person name="Bakkeren G."/>
            <person name="Szabo L."/>
            <person name="Khalil H."/>
            <person name="Joly D."/>
            <person name="Goldberg J."/>
            <person name="Young S."/>
            <person name="Zeng Q."/>
            <person name="Fellers J."/>
        </authorList>
    </citation>
    <scope>NUCLEOTIDE SEQUENCE [LARGE SCALE GENOMIC DNA]</scope>
    <source>
        <strain evidence="4">1-1 BBBD Race 1</strain>
    </source>
</reference>
<dbReference type="SUPFAM" id="SSF54160">
    <property type="entry name" value="Chromo domain-like"/>
    <property type="match status" value="1"/>
</dbReference>
<evidence type="ECO:0000313" key="6">
    <source>
        <dbReference type="Proteomes" id="UP000005240"/>
    </source>
</evidence>
<dbReference type="PROSITE" id="PS50013">
    <property type="entry name" value="CHROMO_2"/>
    <property type="match status" value="1"/>
</dbReference>
<gene>
    <name evidence="4" type="ORF">PTTG_30931</name>
</gene>
<dbReference type="EnsemblFungi" id="PTTG_30931-t43_1">
    <property type="protein sequence ID" value="PTTG_30931-t43_1-p1"/>
    <property type="gene ID" value="PTTG_30931"/>
</dbReference>
<dbReference type="Gene3D" id="2.40.50.40">
    <property type="match status" value="1"/>
</dbReference>
<dbReference type="GO" id="GO:0005634">
    <property type="term" value="C:nucleus"/>
    <property type="evidence" value="ECO:0007669"/>
    <property type="project" value="UniProtKB-SubCell"/>
</dbReference>
<feature type="domain" description="Chromo" evidence="3">
    <location>
        <begin position="119"/>
        <end position="178"/>
    </location>
</feature>
<sequence>TVQEELAACLEEAQATMKRQFDRGVRDTPQWNVGDAVWLSSKNISTTRPSPKMDHKWLGPFNISRKISPSVYKLTLPLSMKGVHPVFHISVLRKHAPDTIIGRRQREPEPVEVEGQEEWAVAEILDCRKRGKRLEYLIQWAGFGPEDNSWEPESNLEHAKELLQDFKTRFPHAAEKHRRSRRLK</sequence>
<dbReference type="Pfam" id="PF24626">
    <property type="entry name" value="SH3_Tf2-1"/>
    <property type="match status" value="1"/>
</dbReference>
<dbReference type="Pfam" id="PF00385">
    <property type="entry name" value="Chromo"/>
    <property type="match status" value="1"/>
</dbReference>
<dbReference type="InterPro" id="IPR056924">
    <property type="entry name" value="SH3_Tf2-1"/>
</dbReference>
<dbReference type="CDD" id="cd00024">
    <property type="entry name" value="CD_CSD"/>
    <property type="match status" value="1"/>
</dbReference>
<dbReference type="STRING" id="630390.A0A180FXA4"/>
<dbReference type="InterPro" id="IPR016197">
    <property type="entry name" value="Chromo-like_dom_sf"/>
</dbReference>
<dbReference type="InterPro" id="IPR023780">
    <property type="entry name" value="Chromo_domain"/>
</dbReference>
<dbReference type="SMART" id="SM00298">
    <property type="entry name" value="CHROMO"/>
    <property type="match status" value="1"/>
</dbReference>
<accession>A0A180FXA4</accession>
<dbReference type="PANTHER" id="PTHR22812">
    <property type="entry name" value="CHROMOBOX PROTEIN"/>
    <property type="match status" value="1"/>
</dbReference>
<dbReference type="VEuPathDB" id="FungiDB:PTTG_30931"/>
<evidence type="ECO:0000313" key="4">
    <source>
        <dbReference type="EMBL" id="OAV84942.1"/>
    </source>
</evidence>
<dbReference type="GO" id="GO:0006338">
    <property type="term" value="P:chromatin remodeling"/>
    <property type="evidence" value="ECO:0007669"/>
    <property type="project" value="UniProtKB-ARBA"/>
</dbReference>
<dbReference type="InterPro" id="IPR000953">
    <property type="entry name" value="Chromo/chromo_shadow_dom"/>
</dbReference>
<dbReference type="OrthoDB" id="2630497at2759"/>
<dbReference type="Proteomes" id="UP000005240">
    <property type="component" value="Unassembled WGS sequence"/>
</dbReference>
<evidence type="ECO:0000313" key="5">
    <source>
        <dbReference type="EnsemblFungi" id="PTTG_30931-t43_1-p1"/>
    </source>
</evidence>
<comment type="subcellular location">
    <subcellularLocation>
        <location evidence="1">Nucleus</location>
    </subcellularLocation>
</comment>
<dbReference type="AlphaFoldDB" id="A0A180FXA4"/>
<reference evidence="5 6" key="3">
    <citation type="journal article" date="2017" name="G3 (Bethesda)">
        <title>Comparative analysis highlights variable genome content of wheat rusts and divergence of the mating loci.</title>
        <authorList>
            <person name="Cuomo C.A."/>
            <person name="Bakkeren G."/>
            <person name="Khalil H.B."/>
            <person name="Panwar V."/>
            <person name="Joly D."/>
            <person name="Linning R."/>
            <person name="Sakthikumar S."/>
            <person name="Song X."/>
            <person name="Adiconis X."/>
            <person name="Fan L."/>
            <person name="Goldberg J.M."/>
            <person name="Levin J.Z."/>
            <person name="Young S."/>
            <person name="Zeng Q."/>
            <person name="Anikster Y."/>
            <person name="Bruce M."/>
            <person name="Wang M."/>
            <person name="Yin C."/>
            <person name="McCallum B."/>
            <person name="Szabo L.J."/>
            <person name="Hulbert S."/>
            <person name="Chen X."/>
            <person name="Fellers J.P."/>
        </authorList>
    </citation>
    <scope>NUCLEOTIDE SEQUENCE</scope>
    <source>
        <strain evidence="6">Isolate 1-1 / race 1 (BBBD)</strain>
        <strain evidence="5">isolate 1-1 / race 1 (BBBD)</strain>
    </source>
</reference>
<name>A0A180FXA4_PUCT1</name>
<proteinExistence type="predicted"/>
<organism evidence="4">
    <name type="scientific">Puccinia triticina (isolate 1-1 / race 1 (BBBD))</name>
    <name type="common">Brown leaf rust fungus</name>
    <dbReference type="NCBI Taxonomy" id="630390"/>
    <lineage>
        <taxon>Eukaryota</taxon>
        <taxon>Fungi</taxon>
        <taxon>Dikarya</taxon>
        <taxon>Basidiomycota</taxon>
        <taxon>Pucciniomycotina</taxon>
        <taxon>Pucciniomycetes</taxon>
        <taxon>Pucciniales</taxon>
        <taxon>Pucciniaceae</taxon>
        <taxon>Puccinia</taxon>
    </lineage>
</organism>
<evidence type="ECO:0000259" key="3">
    <source>
        <dbReference type="PROSITE" id="PS50013"/>
    </source>
</evidence>
<dbReference type="EMBL" id="ADAS02009279">
    <property type="protein sequence ID" value="OAV84942.1"/>
    <property type="molecule type" value="Genomic_DNA"/>
</dbReference>
<reference evidence="5" key="4">
    <citation type="submission" date="2025-05" db="UniProtKB">
        <authorList>
            <consortium name="EnsemblFungi"/>
        </authorList>
    </citation>
    <scope>IDENTIFICATION</scope>
    <source>
        <strain evidence="5">isolate 1-1 / race 1 (BBBD)</strain>
    </source>
</reference>
<reference evidence="4" key="1">
    <citation type="submission" date="2009-11" db="EMBL/GenBank/DDBJ databases">
        <authorList>
            <consortium name="The Broad Institute Genome Sequencing Platform"/>
            <person name="Ward D."/>
            <person name="Feldgarden M."/>
            <person name="Earl A."/>
            <person name="Young S.K."/>
            <person name="Zeng Q."/>
            <person name="Koehrsen M."/>
            <person name="Alvarado L."/>
            <person name="Berlin A."/>
            <person name="Bochicchio J."/>
            <person name="Borenstein D."/>
            <person name="Chapman S.B."/>
            <person name="Chen Z."/>
            <person name="Engels R."/>
            <person name="Freedman E."/>
            <person name="Gellesch M."/>
            <person name="Goldberg J."/>
            <person name="Griggs A."/>
            <person name="Gujja S."/>
            <person name="Heilman E."/>
            <person name="Heiman D."/>
            <person name="Hepburn T."/>
            <person name="Howarth C."/>
            <person name="Jen D."/>
            <person name="Larson L."/>
            <person name="Lewis B."/>
            <person name="Mehta T."/>
            <person name="Park D."/>
            <person name="Pearson M."/>
            <person name="Roberts A."/>
            <person name="Saif S."/>
            <person name="Shea T."/>
            <person name="Shenoy N."/>
            <person name="Sisk P."/>
            <person name="Stolte C."/>
            <person name="Sykes S."/>
            <person name="Thomson T."/>
            <person name="Walk T."/>
            <person name="White J."/>
            <person name="Yandava C."/>
            <person name="Izard J."/>
            <person name="Baranova O.V."/>
            <person name="Blanton J.M."/>
            <person name="Tanner A.C."/>
            <person name="Dewhirst F.E."/>
            <person name="Haas B."/>
            <person name="Nusbaum C."/>
            <person name="Birren B."/>
        </authorList>
    </citation>
    <scope>NUCLEOTIDE SEQUENCE [LARGE SCALE GENOMIC DNA]</scope>
    <source>
        <strain evidence="4">1-1 BBBD Race 1</strain>
    </source>
</reference>
<keyword evidence="2" id="KW-0539">Nucleus</keyword>
<protein>
    <submittedName>
        <fullName evidence="5">Chromo domain-containing protein</fullName>
    </submittedName>
</protein>
<dbReference type="InterPro" id="IPR051219">
    <property type="entry name" value="Heterochromatin_chromo-domain"/>
</dbReference>